<evidence type="ECO:0000256" key="2">
    <source>
        <dbReference type="ARBA" id="ARBA00012417"/>
    </source>
</evidence>
<protein>
    <recommendedName>
        <fullName evidence="2">DNA-directed DNA polymerase</fullName>
        <ecNumber evidence="2">2.7.7.7</ecNumber>
    </recommendedName>
</protein>
<dbReference type="SUPFAM" id="SSF47802">
    <property type="entry name" value="DNA polymerase beta, N-terminal domain-like"/>
    <property type="match status" value="1"/>
</dbReference>
<evidence type="ECO:0000259" key="10">
    <source>
        <dbReference type="SMART" id="SM00481"/>
    </source>
</evidence>
<dbReference type="SMART" id="SM00278">
    <property type="entry name" value="HhH1"/>
    <property type="match status" value="3"/>
</dbReference>
<dbReference type="CDD" id="cd07436">
    <property type="entry name" value="PHP_PolX"/>
    <property type="match status" value="1"/>
</dbReference>
<keyword evidence="12" id="KW-0269">Exonuclease</keyword>
<dbReference type="GO" id="GO:0004527">
    <property type="term" value="F:exonuclease activity"/>
    <property type="evidence" value="ECO:0007669"/>
    <property type="project" value="UniProtKB-KW"/>
</dbReference>
<dbReference type="Gene3D" id="3.30.210.10">
    <property type="entry name" value="DNA polymerase, thumb domain"/>
    <property type="match status" value="1"/>
</dbReference>
<keyword evidence="6" id="KW-0235">DNA replication</keyword>
<evidence type="ECO:0000256" key="6">
    <source>
        <dbReference type="ARBA" id="ARBA00022705"/>
    </source>
</evidence>
<dbReference type="NCBIfam" id="NF006375">
    <property type="entry name" value="PRK08609.1"/>
    <property type="match status" value="1"/>
</dbReference>
<dbReference type="InterPro" id="IPR016195">
    <property type="entry name" value="Pol/histidinol_Pase-like"/>
</dbReference>
<dbReference type="InterPro" id="IPR003141">
    <property type="entry name" value="Pol/His_phosphatase_N"/>
</dbReference>
<evidence type="ECO:0000256" key="7">
    <source>
        <dbReference type="ARBA" id="ARBA00022932"/>
    </source>
</evidence>
<keyword evidence="5" id="KW-0548">Nucleotidyltransferase</keyword>
<reference evidence="12 13" key="1">
    <citation type="submission" date="2019-03" db="EMBL/GenBank/DDBJ databases">
        <title>Metabolic potential of uncultured bacteria and archaea associated with petroleum seepage in deep-sea sediments.</title>
        <authorList>
            <person name="Dong X."/>
            <person name="Hubert C."/>
        </authorList>
    </citation>
    <scope>NUCLEOTIDE SEQUENCE [LARGE SCALE GENOMIC DNA]</scope>
    <source>
        <strain evidence="12">E29_bin52</strain>
    </source>
</reference>
<keyword evidence="4" id="KW-0808">Transferase</keyword>
<organism evidence="12 13">
    <name type="scientific">Aerophobetes bacterium</name>
    <dbReference type="NCBI Taxonomy" id="2030807"/>
    <lineage>
        <taxon>Bacteria</taxon>
        <taxon>Candidatus Aerophobota</taxon>
    </lineage>
</organism>
<keyword evidence="3" id="KW-0237">DNA synthesis</keyword>
<dbReference type="Gene3D" id="3.20.20.140">
    <property type="entry name" value="Metal-dependent hydrolases"/>
    <property type="match status" value="1"/>
</dbReference>
<feature type="domain" description="DNA-directed DNA polymerase X" evidence="11">
    <location>
        <begin position="1"/>
        <end position="304"/>
    </location>
</feature>
<dbReference type="InterPro" id="IPR037160">
    <property type="entry name" value="DNA_Pol_thumb_sf"/>
</dbReference>
<keyword evidence="12" id="KW-0540">Nuclease</keyword>
<dbReference type="SUPFAM" id="SSF81301">
    <property type="entry name" value="Nucleotidyltransferase"/>
    <property type="match status" value="1"/>
</dbReference>
<dbReference type="InterPro" id="IPR022311">
    <property type="entry name" value="PolX-like"/>
</dbReference>
<feature type="domain" description="Polymerase/histidinol phosphatase N-terminal" evidence="10">
    <location>
        <begin position="328"/>
        <end position="407"/>
    </location>
</feature>
<comment type="cofactor">
    <cofactor evidence="1">
        <name>Mg(2+)</name>
        <dbReference type="ChEBI" id="CHEBI:18420"/>
    </cofactor>
</comment>
<evidence type="ECO:0000256" key="4">
    <source>
        <dbReference type="ARBA" id="ARBA00022679"/>
    </source>
</evidence>
<dbReference type="GO" id="GO:0006281">
    <property type="term" value="P:DNA repair"/>
    <property type="evidence" value="ECO:0007669"/>
    <property type="project" value="InterPro"/>
</dbReference>
<evidence type="ECO:0000259" key="9">
    <source>
        <dbReference type="SMART" id="SM00278"/>
    </source>
</evidence>
<comment type="catalytic activity">
    <reaction evidence="8">
        <text>DNA(n) + a 2'-deoxyribonucleoside 5'-triphosphate = DNA(n+1) + diphosphate</text>
        <dbReference type="Rhea" id="RHEA:22508"/>
        <dbReference type="Rhea" id="RHEA-COMP:17339"/>
        <dbReference type="Rhea" id="RHEA-COMP:17340"/>
        <dbReference type="ChEBI" id="CHEBI:33019"/>
        <dbReference type="ChEBI" id="CHEBI:61560"/>
        <dbReference type="ChEBI" id="CHEBI:173112"/>
        <dbReference type="EC" id="2.7.7.7"/>
    </reaction>
</comment>
<evidence type="ECO:0000256" key="8">
    <source>
        <dbReference type="ARBA" id="ARBA00049244"/>
    </source>
</evidence>
<dbReference type="GO" id="GO:0003887">
    <property type="term" value="F:DNA-directed DNA polymerase activity"/>
    <property type="evidence" value="ECO:0007669"/>
    <property type="project" value="UniProtKB-KW"/>
</dbReference>
<dbReference type="EMBL" id="SOIZ01000408">
    <property type="protein sequence ID" value="TET58535.1"/>
    <property type="molecule type" value="Genomic_DNA"/>
</dbReference>
<dbReference type="GO" id="GO:0003677">
    <property type="term" value="F:DNA binding"/>
    <property type="evidence" value="ECO:0007669"/>
    <property type="project" value="InterPro"/>
</dbReference>
<feature type="domain" description="Helix-hairpin-helix DNA-binding motif class 1" evidence="9">
    <location>
        <begin position="39"/>
        <end position="58"/>
    </location>
</feature>
<keyword evidence="12" id="KW-0378">Hydrolase</keyword>
<dbReference type="InterPro" id="IPR002054">
    <property type="entry name" value="DNA-dir_DNA_pol_X"/>
</dbReference>
<dbReference type="InterPro" id="IPR004013">
    <property type="entry name" value="PHP_dom"/>
</dbReference>
<evidence type="ECO:0000256" key="3">
    <source>
        <dbReference type="ARBA" id="ARBA00022634"/>
    </source>
</evidence>
<dbReference type="Gene3D" id="3.30.460.10">
    <property type="entry name" value="Beta Polymerase, domain 2"/>
    <property type="match status" value="1"/>
</dbReference>
<evidence type="ECO:0000256" key="1">
    <source>
        <dbReference type="ARBA" id="ARBA00001946"/>
    </source>
</evidence>
<dbReference type="GO" id="GO:0005829">
    <property type="term" value="C:cytosol"/>
    <property type="evidence" value="ECO:0007669"/>
    <property type="project" value="TreeGrafter"/>
</dbReference>
<dbReference type="AlphaFoldDB" id="A0A523VUW9"/>
<sequence length="568" mass="63181">MADLLAIKGENPFRIRAYEKAADALEHLSGDLQGLRHEGKLEEVPGLGKGMCEKIATILNTGGLPAYEELKKEIPTEVRELLWIPEVGPKTVSLLHREVGVKSIEELEEFVKSQKLQHLPGMGTKTEENILRGIKLYRTYRARILLGKALPLVEEVMGELSEKASSWIERISPAGSLRRGKETIGDIDILVSSTGSHAVMDAFTTLSCVREVMAKGETKSSILTDQGLQMDLRVVSPDSFGAALQYFTGSKAHNIALRERAIKRGLKINEYGVFTQDGKKIGGRDEEEVYACLNLPLIPPELREDRGEVKAAEEGRLPNLLREEEIRGDLHLHSRASDGSASIGELVEKARGKGYQYLAITEHSVSLRVARGLSEENLLAQTEEIRRMNSHLEDFRVLAGSEVDIKKDGTLDYSNEVLKELDIVIAAVHTGFKQNRETITARVIKAMQNPFVRIFAHPSGRLLGGRDPYAINLDKVLEAAKEKDIWLEINAQPERLDLTDIWIREAKKRGVKMVICTDAHNIGGLDLVSFGVITARRGWLESDDVVNTLPLKDLLKVLYKGSSRNIPR</sequence>
<feature type="domain" description="Helix-hairpin-helix DNA-binding motif class 1" evidence="9">
    <location>
        <begin position="114"/>
        <end position="133"/>
    </location>
</feature>
<dbReference type="Gene3D" id="1.10.150.110">
    <property type="entry name" value="DNA polymerase beta, N-terminal domain-like"/>
    <property type="match status" value="1"/>
</dbReference>
<dbReference type="InterPro" id="IPR047967">
    <property type="entry name" value="PolX_PHP"/>
</dbReference>
<dbReference type="GO" id="GO:0042578">
    <property type="term" value="F:phosphoric ester hydrolase activity"/>
    <property type="evidence" value="ECO:0007669"/>
    <property type="project" value="TreeGrafter"/>
</dbReference>
<feature type="domain" description="Helix-hairpin-helix DNA-binding motif class 1" evidence="9">
    <location>
        <begin position="79"/>
        <end position="98"/>
    </location>
</feature>
<dbReference type="PIRSF" id="PIRSF005047">
    <property type="entry name" value="UCP005047_YshC"/>
    <property type="match status" value="1"/>
</dbReference>
<dbReference type="InterPro" id="IPR050243">
    <property type="entry name" value="PHP_phosphatase"/>
</dbReference>
<evidence type="ECO:0000313" key="13">
    <source>
        <dbReference type="Proteomes" id="UP000319130"/>
    </source>
</evidence>
<dbReference type="Pfam" id="PF14791">
    <property type="entry name" value="DNA_pol_B_thumb"/>
    <property type="match status" value="1"/>
</dbReference>
<dbReference type="Gene3D" id="1.10.150.20">
    <property type="entry name" value="5' to 3' exonuclease, C-terminal subdomain"/>
    <property type="match status" value="1"/>
</dbReference>
<gene>
    <name evidence="12" type="primary">polX</name>
    <name evidence="12" type="ORF">E3J48_08785</name>
</gene>
<dbReference type="FunFam" id="3.20.20.140:FF:000047">
    <property type="entry name" value="PHP domain-containing protein"/>
    <property type="match status" value="1"/>
</dbReference>
<accession>A0A523VUW9</accession>
<dbReference type="Pfam" id="PF14716">
    <property type="entry name" value="HHH_8"/>
    <property type="match status" value="1"/>
</dbReference>
<comment type="caution">
    <text evidence="12">The sequence shown here is derived from an EMBL/GenBank/DDBJ whole genome shotgun (WGS) entry which is preliminary data.</text>
</comment>
<dbReference type="GO" id="GO:0008270">
    <property type="term" value="F:zinc ion binding"/>
    <property type="evidence" value="ECO:0007669"/>
    <property type="project" value="TreeGrafter"/>
</dbReference>
<dbReference type="PANTHER" id="PTHR36928:SF1">
    <property type="entry name" value="PHOSPHATASE YCDX-RELATED"/>
    <property type="match status" value="1"/>
</dbReference>
<dbReference type="EC" id="2.7.7.7" evidence="2"/>
<dbReference type="Pfam" id="PF02811">
    <property type="entry name" value="PHP"/>
    <property type="match status" value="1"/>
</dbReference>
<name>A0A523VUW9_UNCAE</name>
<evidence type="ECO:0000313" key="12">
    <source>
        <dbReference type="EMBL" id="TET58535.1"/>
    </source>
</evidence>
<dbReference type="SMART" id="SM00481">
    <property type="entry name" value="POLIIIAc"/>
    <property type="match status" value="1"/>
</dbReference>
<dbReference type="Proteomes" id="UP000319130">
    <property type="component" value="Unassembled WGS sequence"/>
</dbReference>
<evidence type="ECO:0000256" key="5">
    <source>
        <dbReference type="ARBA" id="ARBA00022695"/>
    </source>
</evidence>
<dbReference type="InterPro" id="IPR029398">
    <property type="entry name" value="PolB_thumb"/>
</dbReference>
<dbReference type="InterPro" id="IPR043519">
    <property type="entry name" value="NT_sf"/>
</dbReference>
<dbReference type="InterPro" id="IPR010996">
    <property type="entry name" value="HHH_MUS81"/>
</dbReference>
<evidence type="ECO:0000259" key="11">
    <source>
        <dbReference type="SMART" id="SM00483"/>
    </source>
</evidence>
<dbReference type="CDD" id="cd00141">
    <property type="entry name" value="NT_POLXc"/>
    <property type="match status" value="1"/>
</dbReference>
<proteinExistence type="predicted"/>
<keyword evidence="7" id="KW-0239">DNA-directed DNA polymerase</keyword>
<dbReference type="SMART" id="SM00483">
    <property type="entry name" value="POLXc"/>
    <property type="match status" value="1"/>
</dbReference>
<dbReference type="SUPFAM" id="SSF89550">
    <property type="entry name" value="PHP domain-like"/>
    <property type="match status" value="1"/>
</dbReference>
<dbReference type="InterPro" id="IPR003583">
    <property type="entry name" value="Hlx-hairpin-Hlx_DNA-bd_motif"/>
</dbReference>
<dbReference type="InterPro" id="IPR027421">
    <property type="entry name" value="DNA_pol_lamdba_lyase_dom_sf"/>
</dbReference>
<dbReference type="PANTHER" id="PTHR36928">
    <property type="entry name" value="PHOSPHATASE YCDX-RELATED"/>
    <property type="match status" value="1"/>
</dbReference>
<dbReference type="Pfam" id="PF14520">
    <property type="entry name" value="HHH_5"/>
    <property type="match status" value="1"/>
</dbReference>